<reference evidence="1" key="1">
    <citation type="journal article" date="2015" name="Genome Biol. Evol.">
        <title>Organellar Genomes of White Spruce (Picea glauca): Assembly and Annotation.</title>
        <authorList>
            <person name="Jackman S.D."/>
            <person name="Warren R.L."/>
            <person name="Gibb E.A."/>
            <person name="Vandervalk B.P."/>
            <person name="Mohamadi H."/>
            <person name="Chu J."/>
            <person name="Raymond A."/>
            <person name="Pleasance S."/>
            <person name="Coope R."/>
            <person name="Wildung M.R."/>
            <person name="Ritland C.E."/>
            <person name="Bousquet J."/>
            <person name="Jones S.J."/>
            <person name="Bohlmann J."/>
            <person name="Birol I."/>
        </authorList>
    </citation>
    <scope>NUCLEOTIDE SEQUENCE [LARGE SCALE GENOMIC DNA]</scope>
    <source>
        <tissue evidence="1">Flushing bud</tissue>
    </source>
</reference>
<comment type="caution">
    <text evidence="1">The sequence shown here is derived from an EMBL/GenBank/DDBJ whole genome shotgun (WGS) entry which is preliminary data.</text>
</comment>
<keyword evidence="1" id="KW-0496">Mitochondrion</keyword>
<proteinExistence type="predicted"/>
<dbReference type="EMBL" id="LKAM01000001">
    <property type="protein sequence ID" value="KUM50452.1"/>
    <property type="molecule type" value="Genomic_DNA"/>
</dbReference>
<sequence length="50" mass="5708">MAFWLRLVGPDRLSLLRLPLPLLVPPPRLLMPLPAFTTRSIRSAVPRFQS</sequence>
<gene>
    <name evidence="1" type="ORF">ABT39_MTgene295</name>
</gene>
<organism evidence="1">
    <name type="scientific">Picea glauca</name>
    <name type="common">White spruce</name>
    <name type="synonym">Pinus glauca</name>
    <dbReference type="NCBI Taxonomy" id="3330"/>
    <lineage>
        <taxon>Eukaryota</taxon>
        <taxon>Viridiplantae</taxon>
        <taxon>Streptophyta</taxon>
        <taxon>Embryophyta</taxon>
        <taxon>Tracheophyta</taxon>
        <taxon>Spermatophyta</taxon>
        <taxon>Pinopsida</taxon>
        <taxon>Pinidae</taxon>
        <taxon>Conifers I</taxon>
        <taxon>Pinales</taxon>
        <taxon>Pinaceae</taxon>
        <taxon>Picea</taxon>
    </lineage>
</organism>
<accession>A0A124GP03</accession>
<dbReference type="AlphaFoldDB" id="A0A124GP03"/>
<geneLocation type="mitochondrion" evidence="1"/>
<name>A0A124GP03_PICGL</name>
<protein>
    <submittedName>
        <fullName evidence="1">Uncharacterized protein</fullName>
    </submittedName>
</protein>
<evidence type="ECO:0000313" key="1">
    <source>
        <dbReference type="EMBL" id="KUM50452.1"/>
    </source>
</evidence>